<gene>
    <name evidence="4" type="ORF">GN157_05445</name>
</gene>
<evidence type="ECO:0000256" key="1">
    <source>
        <dbReference type="ARBA" id="ARBA00008918"/>
    </source>
</evidence>
<evidence type="ECO:0000259" key="2">
    <source>
        <dbReference type="Pfam" id="PF03364"/>
    </source>
</evidence>
<feature type="domain" description="Coenzyme Q-binding protein COQ10 START" evidence="2">
    <location>
        <begin position="133"/>
        <end position="248"/>
    </location>
</feature>
<accession>A0A6N8H957</accession>
<feature type="domain" description="Inner membrane protein YgaP-like transmembrane" evidence="3">
    <location>
        <begin position="56"/>
        <end position="111"/>
    </location>
</feature>
<comment type="caution">
    <text evidence="4">The sequence shown here is derived from an EMBL/GenBank/DDBJ whole genome shotgun (WGS) entry which is preliminary data.</text>
</comment>
<dbReference type="SUPFAM" id="SSF55961">
    <property type="entry name" value="Bet v1-like"/>
    <property type="match status" value="1"/>
</dbReference>
<dbReference type="Pfam" id="PF03364">
    <property type="entry name" value="Polyketide_cyc"/>
    <property type="match status" value="1"/>
</dbReference>
<dbReference type="CDD" id="cd07817">
    <property type="entry name" value="SRPBCC_8"/>
    <property type="match status" value="1"/>
</dbReference>
<dbReference type="OrthoDB" id="9797595at2"/>
<dbReference type="PANTHER" id="PTHR33824">
    <property type="entry name" value="POLYKETIDE CYCLASE/DEHYDRASE AND LIPID TRANSPORT SUPERFAMILY PROTEIN"/>
    <property type="match status" value="1"/>
</dbReference>
<dbReference type="Pfam" id="PF11127">
    <property type="entry name" value="YgaP-like_TM"/>
    <property type="match status" value="1"/>
</dbReference>
<comment type="similarity">
    <text evidence="1">Belongs to the ribosome association toxin RatA family.</text>
</comment>
<evidence type="ECO:0000313" key="4">
    <source>
        <dbReference type="EMBL" id="MUV03149.1"/>
    </source>
</evidence>
<dbReference type="Gene3D" id="3.30.530.20">
    <property type="match status" value="1"/>
</dbReference>
<keyword evidence="5" id="KW-1185">Reference proteome</keyword>
<evidence type="ECO:0000313" key="5">
    <source>
        <dbReference type="Proteomes" id="UP000433945"/>
    </source>
</evidence>
<dbReference type="Proteomes" id="UP000433945">
    <property type="component" value="Unassembled WGS sequence"/>
</dbReference>
<dbReference type="RefSeq" id="WP_157482096.1">
    <property type="nucleotide sequence ID" value="NZ_WOWP01000016.1"/>
</dbReference>
<dbReference type="InterPro" id="IPR047137">
    <property type="entry name" value="ORF3"/>
</dbReference>
<proteinExistence type="inferred from homology"/>
<name>A0A6N8H957_9FLAO</name>
<dbReference type="InterPro" id="IPR023393">
    <property type="entry name" value="START-like_dom_sf"/>
</dbReference>
<dbReference type="EMBL" id="WOWP01000016">
    <property type="protein sequence ID" value="MUV03149.1"/>
    <property type="molecule type" value="Genomic_DNA"/>
</dbReference>
<protein>
    <submittedName>
        <fullName evidence="4">DUF2892 domain-containing protein</fullName>
    </submittedName>
</protein>
<dbReference type="InterPro" id="IPR021309">
    <property type="entry name" value="YgaP-like_TM"/>
</dbReference>
<dbReference type="PANTHER" id="PTHR33824:SF7">
    <property type="entry name" value="POLYKETIDE CYCLASE_DEHYDRASE AND LIPID TRANSPORT SUPERFAMILY PROTEIN"/>
    <property type="match status" value="1"/>
</dbReference>
<evidence type="ECO:0000259" key="3">
    <source>
        <dbReference type="Pfam" id="PF11127"/>
    </source>
</evidence>
<organism evidence="4 5">
    <name type="scientific">Flavobacterium rakeshii</name>
    <dbReference type="NCBI Taxonomy" id="1038845"/>
    <lineage>
        <taxon>Bacteria</taxon>
        <taxon>Pseudomonadati</taxon>
        <taxon>Bacteroidota</taxon>
        <taxon>Flavobacteriia</taxon>
        <taxon>Flavobacteriales</taxon>
        <taxon>Flavobacteriaceae</taxon>
        <taxon>Flavobacterium</taxon>
    </lineage>
</organism>
<sequence length="267" mass="29255">METKVIQRKETGNLKRNFSKYDPSGTDPNRYASVTNHEEADEYLHGKKSIVPGLHVNVGKAERALMIAGGAYLLYRALSKKDERKVLEGITAGTMLFRGISGYCPAYDALSNSKLLKGGSVTISSAFTVNKHIAEVYHAWRHLESLPLFMEHLDSVRQVTDSVSEWKAKVPGGLGTISWNAEILDDRPNELLSWHSLAGAAIHNSGKVRFKDNGSSTDVEVTISYKAPMGAAGEAAAKLLNPVFEKMITKDIEGFKNYMEAGNAPMP</sequence>
<dbReference type="InterPro" id="IPR005031">
    <property type="entry name" value="COQ10_START"/>
</dbReference>
<reference evidence="4 5" key="1">
    <citation type="submission" date="2019-12" db="EMBL/GenBank/DDBJ databases">
        <authorList>
            <person name="Sun J.-Q."/>
        </authorList>
    </citation>
    <scope>NUCLEOTIDE SEQUENCE [LARGE SCALE GENOMIC DNA]</scope>
    <source>
        <strain evidence="4 5">JCM 17928</strain>
    </source>
</reference>
<dbReference type="AlphaFoldDB" id="A0A6N8H957"/>